<dbReference type="InterPro" id="IPR004513">
    <property type="entry name" value="FtsX"/>
</dbReference>
<dbReference type="Gene3D" id="3.30.70.3040">
    <property type="match status" value="1"/>
</dbReference>
<name>A0A8J7P7C4_9BACT</name>
<organism evidence="14 15">
    <name type="scientific">Candidatus Obscuribacter phosphatis</name>
    <dbReference type="NCBI Taxonomy" id="1906157"/>
    <lineage>
        <taxon>Bacteria</taxon>
        <taxon>Bacillati</taxon>
        <taxon>Candidatus Melainabacteria</taxon>
        <taxon>Candidatus Obscuribacterales</taxon>
        <taxon>Candidatus Obscuribacteraceae</taxon>
        <taxon>Candidatus Obscuribacter</taxon>
    </lineage>
</organism>
<dbReference type="GO" id="GO:0051301">
    <property type="term" value="P:cell division"/>
    <property type="evidence" value="ECO:0007669"/>
    <property type="project" value="UniProtKB-KW"/>
</dbReference>
<evidence type="ECO:0000259" key="13">
    <source>
        <dbReference type="Pfam" id="PF18075"/>
    </source>
</evidence>
<feature type="transmembrane region" description="Helical" evidence="11">
    <location>
        <begin position="265"/>
        <end position="284"/>
    </location>
</feature>
<evidence type="ECO:0000313" key="14">
    <source>
        <dbReference type="EMBL" id="MBN8659914.1"/>
    </source>
</evidence>
<keyword evidence="9 10" id="KW-0131">Cell cycle</keyword>
<feature type="transmembrane region" description="Helical" evidence="11">
    <location>
        <begin position="27"/>
        <end position="48"/>
    </location>
</feature>
<evidence type="ECO:0000259" key="12">
    <source>
        <dbReference type="Pfam" id="PF02687"/>
    </source>
</evidence>
<evidence type="ECO:0000256" key="2">
    <source>
        <dbReference type="ARBA" id="ARBA00007379"/>
    </source>
</evidence>
<dbReference type="GO" id="GO:0005886">
    <property type="term" value="C:plasma membrane"/>
    <property type="evidence" value="ECO:0007669"/>
    <property type="project" value="UniProtKB-SubCell"/>
</dbReference>
<feature type="domain" description="ABC3 transporter permease C-terminal" evidence="12">
    <location>
        <begin position="167"/>
        <end position="289"/>
    </location>
</feature>
<evidence type="ECO:0000313" key="15">
    <source>
        <dbReference type="Proteomes" id="UP000664277"/>
    </source>
</evidence>
<proteinExistence type="inferred from homology"/>
<dbReference type="PANTHER" id="PTHR47755:SF1">
    <property type="entry name" value="CELL DIVISION PROTEIN FTSX"/>
    <property type="match status" value="1"/>
</dbReference>
<evidence type="ECO:0000256" key="1">
    <source>
        <dbReference type="ARBA" id="ARBA00004651"/>
    </source>
</evidence>
<dbReference type="InterPro" id="IPR003838">
    <property type="entry name" value="ABC3_permease_C"/>
</dbReference>
<dbReference type="AlphaFoldDB" id="A0A8J7P7C4"/>
<evidence type="ECO:0000256" key="3">
    <source>
        <dbReference type="ARBA" id="ARBA00021907"/>
    </source>
</evidence>
<dbReference type="InterPro" id="IPR040690">
    <property type="entry name" value="FtsX_ECD"/>
</dbReference>
<reference evidence="14" key="1">
    <citation type="submission" date="2021-02" db="EMBL/GenBank/DDBJ databases">
        <title>Genome-Resolved Metagenomics of a Microbial Community Performing Photosynthetic Biological Nutrient Removal.</title>
        <authorList>
            <person name="Mcdaniel E.A."/>
        </authorList>
    </citation>
    <scope>NUCLEOTIDE SEQUENCE</scope>
    <source>
        <strain evidence="14">UWPOB_OBS1</strain>
    </source>
</reference>
<evidence type="ECO:0000256" key="8">
    <source>
        <dbReference type="ARBA" id="ARBA00023136"/>
    </source>
</evidence>
<keyword evidence="4 10" id="KW-1003">Cell membrane</keyword>
<evidence type="ECO:0000256" key="6">
    <source>
        <dbReference type="ARBA" id="ARBA00022692"/>
    </source>
</evidence>
<feature type="transmembrane region" description="Helical" evidence="11">
    <location>
        <begin position="163"/>
        <end position="188"/>
    </location>
</feature>
<comment type="subcellular location">
    <subcellularLocation>
        <location evidence="1">Cell membrane</location>
        <topology evidence="1">Multi-pass membrane protein</topology>
    </subcellularLocation>
</comment>
<gene>
    <name evidence="14" type="ORF">J0M35_06095</name>
</gene>
<feature type="transmembrane region" description="Helical" evidence="11">
    <location>
        <begin position="217"/>
        <end position="238"/>
    </location>
</feature>
<evidence type="ECO:0000256" key="7">
    <source>
        <dbReference type="ARBA" id="ARBA00022989"/>
    </source>
</evidence>
<evidence type="ECO:0000256" key="10">
    <source>
        <dbReference type="PIRNR" id="PIRNR003097"/>
    </source>
</evidence>
<comment type="similarity">
    <text evidence="2 10">Belongs to the ABC-4 integral membrane protein family. FtsX subfamily.</text>
</comment>
<keyword evidence="5 10" id="KW-0132">Cell division</keyword>
<evidence type="ECO:0000256" key="9">
    <source>
        <dbReference type="ARBA" id="ARBA00023306"/>
    </source>
</evidence>
<evidence type="ECO:0000256" key="4">
    <source>
        <dbReference type="ARBA" id="ARBA00022475"/>
    </source>
</evidence>
<dbReference type="Pfam" id="PF02687">
    <property type="entry name" value="FtsX"/>
    <property type="match status" value="1"/>
</dbReference>
<keyword evidence="8 10" id="KW-0472">Membrane</keyword>
<dbReference type="EMBL" id="JAFLCK010000006">
    <property type="protein sequence ID" value="MBN8659914.1"/>
    <property type="molecule type" value="Genomic_DNA"/>
</dbReference>
<evidence type="ECO:0000256" key="11">
    <source>
        <dbReference type="SAM" id="Phobius"/>
    </source>
</evidence>
<dbReference type="Proteomes" id="UP000664277">
    <property type="component" value="Unassembled WGS sequence"/>
</dbReference>
<feature type="domain" description="FtsX extracellular" evidence="13">
    <location>
        <begin position="61"/>
        <end position="144"/>
    </location>
</feature>
<accession>A0A8J7P7C4</accession>
<dbReference type="PANTHER" id="PTHR47755">
    <property type="entry name" value="CELL DIVISION PROTEIN FTSX"/>
    <property type="match status" value="1"/>
</dbReference>
<keyword evidence="7 11" id="KW-1133">Transmembrane helix</keyword>
<dbReference type="Pfam" id="PF18075">
    <property type="entry name" value="FtsX_ECD"/>
    <property type="match status" value="1"/>
</dbReference>
<sequence length="290" mass="31765">MLRAIRIFNRVCVETLLGLRASGWSNWLVVSILAIALTIFGCVLQVTMTLKNLVNAWGNQIQISAYLAEGADPKKVAHEISRFPEVKQVEIVTKDVAWNEMQHTFKVASIENPLPNTLHVKLSSPDQVEVLAPKLRLMSAIENVRYPLKVAKKINDVRHFLELAGLFVTTALSAATLVVIGNTIHLVIKARHKEIEILSLMGVGHLYIKCPFVFQGAVYGACAAIMASVVLVGLHLYIDPYVKDQLLSLAPALTQNLEYSMGQTAVLMAILGVVVGAGGSLWTSGRYIKI</sequence>
<comment type="caution">
    <text evidence="14">The sequence shown here is derived from an EMBL/GenBank/DDBJ whole genome shotgun (WGS) entry which is preliminary data.</text>
</comment>
<evidence type="ECO:0000256" key="5">
    <source>
        <dbReference type="ARBA" id="ARBA00022618"/>
    </source>
</evidence>
<dbReference type="PIRSF" id="PIRSF003097">
    <property type="entry name" value="FtsX"/>
    <property type="match status" value="1"/>
</dbReference>
<protein>
    <recommendedName>
        <fullName evidence="3 10">Cell division protein FtsX</fullName>
    </recommendedName>
</protein>
<keyword evidence="6 11" id="KW-0812">Transmembrane</keyword>